<evidence type="ECO:0000313" key="3">
    <source>
        <dbReference type="Proteomes" id="UP000694871"/>
    </source>
</evidence>
<evidence type="ECO:0000256" key="2">
    <source>
        <dbReference type="SAM" id="SignalP"/>
    </source>
</evidence>
<dbReference type="Proteomes" id="UP000694871">
    <property type="component" value="Unplaced"/>
</dbReference>
<gene>
    <name evidence="4" type="primary">CCDC47</name>
</gene>
<protein>
    <submittedName>
        <fullName evidence="4">Coiled-coil domain-containing protein 47</fullName>
    </submittedName>
</protein>
<feature type="compositionally biased region" description="Acidic residues" evidence="1">
    <location>
        <begin position="60"/>
        <end position="102"/>
    </location>
</feature>
<evidence type="ECO:0000313" key="4">
    <source>
        <dbReference type="RefSeq" id="XP_015263990.1"/>
    </source>
</evidence>
<evidence type="ECO:0000256" key="1">
    <source>
        <dbReference type="SAM" id="MobiDB-lite"/>
    </source>
</evidence>
<feature type="chain" id="PRO_5045549135" evidence="2">
    <location>
        <begin position="21"/>
        <end position="126"/>
    </location>
</feature>
<organism evidence="3 4">
    <name type="scientific">Gekko japonicus</name>
    <name type="common">Schlegel's Japanese gecko</name>
    <dbReference type="NCBI Taxonomy" id="146911"/>
    <lineage>
        <taxon>Eukaryota</taxon>
        <taxon>Metazoa</taxon>
        <taxon>Chordata</taxon>
        <taxon>Craniata</taxon>
        <taxon>Vertebrata</taxon>
        <taxon>Euteleostomi</taxon>
        <taxon>Lepidosauria</taxon>
        <taxon>Squamata</taxon>
        <taxon>Bifurcata</taxon>
        <taxon>Gekkota</taxon>
        <taxon>Gekkonidae</taxon>
        <taxon>Gekkoninae</taxon>
        <taxon>Gekko</taxon>
    </lineage>
</organism>
<sequence length="126" mass="14202">MRTAGFFLAALLIPWGISLAKFDEFDDGDDIVEYDDNDFAEFEDVIEDTVTESPQRIVTTEDDEEEATIELEGQDESLDFEDADAQEGDTESEPYDDEEFEGYEEKPDASPGKSEDLIKIINVSAR</sequence>
<accession>A0ABM1JRA3</accession>
<proteinExistence type="predicted"/>
<dbReference type="RefSeq" id="XP_015263990.1">
    <property type="nucleotide sequence ID" value="XM_015408504.1"/>
</dbReference>
<feature type="compositionally biased region" description="Basic and acidic residues" evidence="1">
    <location>
        <begin position="103"/>
        <end position="118"/>
    </location>
</feature>
<name>A0ABM1JRA3_GEKJA</name>
<reference evidence="4" key="1">
    <citation type="submission" date="2025-08" db="UniProtKB">
        <authorList>
            <consortium name="RefSeq"/>
        </authorList>
    </citation>
    <scope>IDENTIFICATION</scope>
</reference>
<dbReference type="GeneID" id="107108110"/>
<feature type="region of interest" description="Disordered" evidence="1">
    <location>
        <begin position="55"/>
        <end position="126"/>
    </location>
</feature>
<feature type="signal peptide" evidence="2">
    <location>
        <begin position="1"/>
        <end position="20"/>
    </location>
</feature>
<keyword evidence="2" id="KW-0732">Signal</keyword>
<feature type="non-terminal residue" evidence="4">
    <location>
        <position position="126"/>
    </location>
</feature>
<keyword evidence="3" id="KW-1185">Reference proteome</keyword>